<dbReference type="Gene3D" id="3.30.1490.20">
    <property type="entry name" value="ATP-grasp fold, A domain"/>
    <property type="match status" value="1"/>
</dbReference>
<dbReference type="InterPro" id="IPR016185">
    <property type="entry name" value="PreATP-grasp_dom_sf"/>
</dbReference>
<feature type="domain" description="ATP-grasp" evidence="5">
    <location>
        <begin position="112"/>
        <end position="325"/>
    </location>
</feature>
<evidence type="ECO:0000256" key="4">
    <source>
        <dbReference type="PROSITE-ProRule" id="PRU00409"/>
    </source>
</evidence>
<dbReference type="Gene3D" id="3.30.470.20">
    <property type="entry name" value="ATP-grasp fold, B domain"/>
    <property type="match status" value="1"/>
</dbReference>
<evidence type="ECO:0000256" key="1">
    <source>
        <dbReference type="ARBA" id="ARBA00010871"/>
    </source>
</evidence>
<dbReference type="Gene3D" id="3.40.50.20">
    <property type="match status" value="1"/>
</dbReference>
<dbReference type="InterPro" id="IPR011761">
    <property type="entry name" value="ATP-grasp"/>
</dbReference>
<dbReference type="InterPro" id="IPR011095">
    <property type="entry name" value="Dala_Dala_lig_C"/>
</dbReference>
<dbReference type="SUPFAM" id="SSF56059">
    <property type="entry name" value="Glutathione synthetase ATP-binding domain-like"/>
    <property type="match status" value="1"/>
</dbReference>
<dbReference type="EMBL" id="JARFPK010000017">
    <property type="protein sequence ID" value="MDF0590698.1"/>
    <property type="molecule type" value="Genomic_DNA"/>
</dbReference>
<evidence type="ECO:0000256" key="3">
    <source>
        <dbReference type="ARBA" id="ARBA00023316"/>
    </source>
</evidence>
<comment type="similarity">
    <text evidence="1">Belongs to the D-alanine--D-alanine ligase family.</text>
</comment>
<dbReference type="RefSeq" id="WP_316966446.1">
    <property type="nucleotide sequence ID" value="NZ_JARFPK010000017.1"/>
</dbReference>
<evidence type="ECO:0000313" key="6">
    <source>
        <dbReference type="EMBL" id="MDF0590698.1"/>
    </source>
</evidence>
<evidence type="ECO:0000256" key="2">
    <source>
        <dbReference type="ARBA" id="ARBA00022598"/>
    </source>
</evidence>
<proteinExistence type="inferred from homology"/>
<keyword evidence="4" id="KW-0547">Nucleotide-binding</keyword>
<dbReference type="PANTHER" id="PTHR23132:SF23">
    <property type="entry name" value="D-ALANINE--D-ALANINE LIGASE B"/>
    <property type="match status" value="1"/>
</dbReference>
<evidence type="ECO:0000313" key="7">
    <source>
        <dbReference type="Proteomes" id="UP001220010"/>
    </source>
</evidence>
<comment type="caution">
    <text evidence="6">The sequence shown here is derived from an EMBL/GenBank/DDBJ whole genome shotgun (WGS) entry which is preliminary data.</text>
</comment>
<dbReference type="Pfam" id="PF07478">
    <property type="entry name" value="Dala_Dala_lig_C"/>
    <property type="match status" value="1"/>
</dbReference>
<dbReference type="PROSITE" id="PS50975">
    <property type="entry name" value="ATP_GRASP"/>
    <property type="match status" value="1"/>
</dbReference>
<dbReference type="PANTHER" id="PTHR23132">
    <property type="entry name" value="D-ALANINE--D-ALANINE LIGASE"/>
    <property type="match status" value="1"/>
</dbReference>
<protein>
    <recommendedName>
        <fullName evidence="5">ATP-grasp domain-containing protein</fullName>
    </recommendedName>
</protein>
<reference evidence="6 7" key="1">
    <citation type="submission" date="2023-03" db="EMBL/GenBank/DDBJ databases">
        <title>WGS of Methanotrichaceae archaeon Mx.</title>
        <authorList>
            <person name="Sorokin D.Y."/>
            <person name="Merkel A.Y."/>
        </authorList>
    </citation>
    <scope>NUCLEOTIDE SEQUENCE [LARGE SCALE GENOMIC DNA]</scope>
    <source>
        <strain evidence="6 7">Mx</strain>
    </source>
</reference>
<dbReference type="Proteomes" id="UP001220010">
    <property type="component" value="Unassembled WGS sequence"/>
</dbReference>
<evidence type="ECO:0000259" key="5">
    <source>
        <dbReference type="PROSITE" id="PS50975"/>
    </source>
</evidence>
<name>A0ABT5X7S0_9EURY</name>
<accession>A0ABT5X7S0</accession>
<organism evidence="6 7">
    <name type="scientific">Candidatus Methanocrinis natronophilus</name>
    <dbReference type="NCBI Taxonomy" id="3033396"/>
    <lineage>
        <taxon>Archaea</taxon>
        <taxon>Methanobacteriati</taxon>
        <taxon>Methanobacteriota</taxon>
        <taxon>Stenosarchaea group</taxon>
        <taxon>Methanomicrobia</taxon>
        <taxon>Methanotrichales</taxon>
        <taxon>Methanotrichaceae</taxon>
        <taxon>Methanocrinis</taxon>
    </lineage>
</organism>
<keyword evidence="3" id="KW-0961">Cell wall biogenesis/degradation</keyword>
<sequence>MKVALTCNILPSDYSRESGDDTFAEFDAPSTIEAIKRALLNFCDSVTVVEADEDAYETLRRGGFDFAFNIAEGVRGEAREAQIPAMLEMLGIPYSGSGVTTLAITLDKRRTKEVLAANGIRTPRFQLLSRESDLSEDLKFPLFLKPNGEGSSRGITAKSLVVSREELQGVVSEMVSRYRQPVLAEEYLTGREFTVGLLGNSPEVLPIVEVSFDGLPEGAPRFDCYEVKWIYDSLDAGYDTTVCPAEVDDDLRSRIEDTAKRTFEALEIRDLCRLDLRLDEDAEPSVFDVNALPGLIPDPEENSRFPKAAYASGRSYDQLIAEIFASALERQGMGF</sequence>
<gene>
    <name evidence="6" type="ORF">P0O15_05855</name>
</gene>
<dbReference type="SUPFAM" id="SSF52440">
    <property type="entry name" value="PreATP-grasp domain"/>
    <property type="match status" value="1"/>
</dbReference>
<keyword evidence="4" id="KW-0067">ATP-binding</keyword>
<keyword evidence="2" id="KW-0436">Ligase</keyword>
<dbReference type="InterPro" id="IPR013815">
    <property type="entry name" value="ATP_grasp_subdomain_1"/>
</dbReference>
<keyword evidence="7" id="KW-1185">Reference proteome</keyword>